<dbReference type="CDD" id="cd12148">
    <property type="entry name" value="fungal_TF_MHR"/>
    <property type="match status" value="1"/>
</dbReference>
<dbReference type="GO" id="GO:0008270">
    <property type="term" value="F:zinc ion binding"/>
    <property type="evidence" value="ECO:0007669"/>
    <property type="project" value="InterPro"/>
</dbReference>
<dbReference type="Proteomes" id="UP000554235">
    <property type="component" value="Unassembled WGS sequence"/>
</dbReference>
<comment type="caution">
    <text evidence="4">The sequence shown here is derived from an EMBL/GenBank/DDBJ whole genome shotgun (WGS) entry which is preliminary data.</text>
</comment>
<dbReference type="PANTHER" id="PTHR47785:SF7">
    <property type="entry name" value="ZN(II)2CYS6 TRANSCRIPTION FACTOR (EUROFUNG)"/>
    <property type="match status" value="1"/>
</dbReference>
<feature type="region of interest" description="Disordered" evidence="2">
    <location>
        <begin position="92"/>
        <end position="117"/>
    </location>
</feature>
<dbReference type="EMBL" id="JAADYS010002348">
    <property type="protein sequence ID" value="KAF4458787.1"/>
    <property type="molecule type" value="Genomic_DNA"/>
</dbReference>
<dbReference type="SMART" id="SM00066">
    <property type="entry name" value="GAL4"/>
    <property type="match status" value="1"/>
</dbReference>
<evidence type="ECO:0000313" key="5">
    <source>
        <dbReference type="Proteomes" id="UP000554235"/>
    </source>
</evidence>
<gene>
    <name evidence="4" type="ORF">FALBO_14467</name>
</gene>
<reference evidence="4 5" key="1">
    <citation type="submission" date="2020-01" db="EMBL/GenBank/DDBJ databases">
        <title>Identification and distribution of gene clusters putatively required for synthesis of sphingolipid metabolism inhibitors in phylogenetically diverse species of the filamentous fungus Fusarium.</title>
        <authorList>
            <person name="Kim H.-S."/>
            <person name="Busman M."/>
            <person name="Brown D.W."/>
            <person name="Divon H."/>
            <person name="Uhlig S."/>
            <person name="Proctor R.H."/>
        </authorList>
    </citation>
    <scope>NUCLEOTIDE SEQUENCE [LARGE SCALE GENOMIC DNA]</scope>
    <source>
        <strain evidence="4 5">NRRL 20459</strain>
    </source>
</reference>
<feature type="domain" description="Zn(2)-C6 fungal-type" evidence="3">
    <location>
        <begin position="30"/>
        <end position="60"/>
    </location>
</feature>
<name>A0A8H4KZ70_9HYPO</name>
<dbReference type="AlphaFoldDB" id="A0A8H4KZ70"/>
<feature type="region of interest" description="Disordered" evidence="2">
    <location>
        <begin position="1"/>
        <end position="21"/>
    </location>
</feature>
<proteinExistence type="predicted"/>
<dbReference type="PROSITE" id="PS50048">
    <property type="entry name" value="ZN2_CY6_FUNGAL_2"/>
    <property type="match status" value="1"/>
</dbReference>
<dbReference type="InterPro" id="IPR001138">
    <property type="entry name" value="Zn2Cys6_DnaBD"/>
</dbReference>
<dbReference type="CDD" id="cd00067">
    <property type="entry name" value="GAL4"/>
    <property type="match status" value="1"/>
</dbReference>
<dbReference type="Gene3D" id="4.10.240.10">
    <property type="entry name" value="Zn(2)-C6 fungal-type DNA-binding domain"/>
    <property type="match status" value="1"/>
</dbReference>
<dbReference type="Pfam" id="PF00172">
    <property type="entry name" value="Zn_clus"/>
    <property type="match status" value="1"/>
</dbReference>
<evidence type="ECO:0000313" key="4">
    <source>
        <dbReference type="EMBL" id="KAF4458787.1"/>
    </source>
</evidence>
<feature type="compositionally biased region" description="Polar residues" evidence="2">
    <location>
        <begin position="1"/>
        <end position="10"/>
    </location>
</feature>
<dbReference type="OrthoDB" id="4356994at2759"/>
<dbReference type="InterPro" id="IPR053181">
    <property type="entry name" value="EcdB-like_regulator"/>
</dbReference>
<dbReference type="PANTHER" id="PTHR47785">
    <property type="entry name" value="ZN(II)2CYS6 TRANSCRIPTION FACTOR (EUROFUNG)-RELATED-RELATED"/>
    <property type="match status" value="1"/>
</dbReference>
<sequence>MASPTRNASSHRGAISRPSSTYARKRAVRACQVCRARRTKCDQKRPSCSFCVKAGVECVFELDANATFDQASLAIIDRLDRLERKMDAQFVHRRETDGSSATSDNLGFGEPPSAKPSRERLFPANLDGVLRWPVFQNNTLPTASISSPHSTRGNSQHCSLQTSLLGDDLDPLTCDRWLDNFFAHVHVKNPILDEVETRRMVRKLCVQGVGWDITSCLALLVCANGAIARPLHESLDVSDPDIQTATALFNAAQKRSGNGLACVGLIQAQCAFLSGVLLMSLLRPVEAWTTFVHGLAICQALPSIRRLQPETEHNTSAEVVSEQSIFWSCRKSEQELKFELGMSGSSGPADDPPQLFPNPPEGCHGHIERAWYFYLSEISLWRLEVNARRLMHQLEHDTWATLSPALSELGQSTLGQLEAWRDSLPPLVNIGSDEGYNGDDVVRFVLRGRVTYVHELISWPFLLTAIHDGPSHLESEQWVSNALAFHHNRLLVNTPGFYHRHHGTWLMLRSSARSACILLGFACLYPKSRLMPQAWKAAIFDIVKMLEHWSTEVEDIRPALEIMTQLVEVLE</sequence>
<dbReference type="PROSITE" id="PS00463">
    <property type="entry name" value="ZN2_CY6_FUNGAL_1"/>
    <property type="match status" value="1"/>
</dbReference>
<protein>
    <submittedName>
        <fullName evidence="4">Oleate-activated transcription factor 1</fullName>
    </submittedName>
</protein>
<dbReference type="SUPFAM" id="SSF57701">
    <property type="entry name" value="Zn2/Cys6 DNA-binding domain"/>
    <property type="match status" value="1"/>
</dbReference>
<dbReference type="InterPro" id="IPR036864">
    <property type="entry name" value="Zn2-C6_fun-type_DNA-bd_sf"/>
</dbReference>
<dbReference type="GO" id="GO:0000981">
    <property type="term" value="F:DNA-binding transcription factor activity, RNA polymerase II-specific"/>
    <property type="evidence" value="ECO:0007669"/>
    <property type="project" value="InterPro"/>
</dbReference>
<accession>A0A8H4KZ70</accession>
<evidence type="ECO:0000256" key="1">
    <source>
        <dbReference type="ARBA" id="ARBA00023242"/>
    </source>
</evidence>
<keyword evidence="5" id="KW-1185">Reference proteome</keyword>
<keyword evidence="1" id="KW-0539">Nucleus</keyword>
<organism evidence="4 5">
    <name type="scientific">Fusarium albosuccineum</name>
    <dbReference type="NCBI Taxonomy" id="1237068"/>
    <lineage>
        <taxon>Eukaryota</taxon>
        <taxon>Fungi</taxon>
        <taxon>Dikarya</taxon>
        <taxon>Ascomycota</taxon>
        <taxon>Pezizomycotina</taxon>
        <taxon>Sordariomycetes</taxon>
        <taxon>Hypocreomycetidae</taxon>
        <taxon>Hypocreales</taxon>
        <taxon>Nectriaceae</taxon>
        <taxon>Fusarium</taxon>
        <taxon>Fusarium decemcellulare species complex</taxon>
    </lineage>
</organism>
<evidence type="ECO:0000256" key="2">
    <source>
        <dbReference type="SAM" id="MobiDB-lite"/>
    </source>
</evidence>
<evidence type="ECO:0000259" key="3">
    <source>
        <dbReference type="PROSITE" id="PS50048"/>
    </source>
</evidence>